<proteinExistence type="predicted"/>
<dbReference type="SUPFAM" id="SSF81383">
    <property type="entry name" value="F-box domain"/>
    <property type="match status" value="1"/>
</dbReference>
<dbReference type="VEuPathDB" id="FungiDB:ASPSYDRAFT_51561"/>
<dbReference type="STRING" id="1036612.A0A1L9T091"/>
<evidence type="ECO:0000313" key="3">
    <source>
        <dbReference type="Proteomes" id="UP000184356"/>
    </source>
</evidence>
<dbReference type="AlphaFoldDB" id="A0A1L9T091"/>
<evidence type="ECO:0000259" key="1">
    <source>
        <dbReference type="Pfam" id="PF24539"/>
    </source>
</evidence>
<name>A0A1L9T091_9EURO</name>
<protein>
    <recommendedName>
        <fullName evidence="1">DUF7600 domain-containing protein</fullName>
    </recommendedName>
</protein>
<feature type="domain" description="DUF7600" evidence="1">
    <location>
        <begin position="365"/>
        <end position="509"/>
    </location>
</feature>
<keyword evidence="3" id="KW-1185">Reference proteome</keyword>
<dbReference type="InterPro" id="IPR036047">
    <property type="entry name" value="F-box-like_dom_sf"/>
</dbReference>
<sequence length="1074" mass="119816">MPILYCPLCGILLLSDPINEEDPGPPLSRRRPWFAEVRGLVLQHGKKPQDADAVLTGIGIIRDDNVLLAPTDSDVSYPGHENLDKWVLCESFEQNGGFGFHAACWKLLVLRLGPMYEEFKTDLLTAMFSLLWSTPCVGSSSFDFGHDYNGAEILRGIRVRPWTTTVGAHLYAHPFHILQLDDVDAPVTPDTAEDTQKTEWGPRLFGLLPPELKDAAFSYLTYDEVEIMRLVSRDMAHLAADHKLPQEYWKSRFMLGQEMDFIFPDLKEKRNWCKIFFAVKACLDRKDGPMVNRRRIRNLIEPIAALLEDRTAMGLPMPDGLPLVPVYWQNGVRCMKSQGGEEYAYVNVDEQDLFSSNISPFDPYRVLQLGCRRLNWVMYPLERLDQTHYNAIVVSTIRLGSRCFISGICMLSDPSDTAQAPWVGYPECTKKVWIRIPPATRPESISVAFCSQGLRGIRFDFTNSESSVWVGDSSGMGVACGLLFVPESKPWALVVGADHFKLVSLGIGVLSTSSPTPPEQPRQTLPTALSHLWINGIPRHHGLILGDPRPPIAACPFEPLINLDFGGPKGLRLSALTGFVFYMGKDDNPILGIEAIYADGNTVFVGRRGGCELSFPVDGLEGERVNRVGVFDNSRLSGDTPSTEDRYFGIQLATNYGRTATFATIKSRLARTVLYSSNRYPQYAITGFAIGYVPHKNQLGRLALQYQTSEPPGITPPVSFKMSHEALYRNLEYDSRFSMFTDYPGASSYETHATLAGVRRVQASVGVEGRSRTPNSICGLKFEYDDGSISIIGQWMDPYQALKLGPNAQIQSLTVWVNRPQKGQISAIRIGTSDARSITFIPHGVRSHPGGDLRHEYGTGPGEQVTDIFWILNDSFDRLRAVVDRKDQRPSTLLPNQYPPFDAVQRLYFQQIAGDGSRDPVVAAKGYFLETALVGLKFVYASGSKAQIGDTTDAPDHRVKVRFVKQGRVVGMLVGIRDNHIRYLKFHLDYYRKPLSKNPVKQFSYNLDLVSPLEDIHTARYKCQSAWCRDAEAAATFPRAQANHNVYAPPSSGGSLAGLYVRCQQFSCLGALYE</sequence>
<dbReference type="OrthoDB" id="5273847at2759"/>
<evidence type="ECO:0000313" key="2">
    <source>
        <dbReference type="EMBL" id="OJJ52882.1"/>
    </source>
</evidence>
<accession>A0A1L9T091</accession>
<dbReference type="Pfam" id="PF24539">
    <property type="entry name" value="DUF7600"/>
    <property type="match status" value="1"/>
</dbReference>
<reference evidence="3" key="1">
    <citation type="journal article" date="2017" name="Genome Biol.">
        <title>Comparative genomics reveals high biological diversity and specific adaptations in the industrially and medically important fungal genus Aspergillus.</title>
        <authorList>
            <person name="de Vries R.P."/>
            <person name="Riley R."/>
            <person name="Wiebenga A."/>
            <person name="Aguilar-Osorio G."/>
            <person name="Amillis S."/>
            <person name="Uchima C.A."/>
            <person name="Anderluh G."/>
            <person name="Asadollahi M."/>
            <person name="Askin M."/>
            <person name="Barry K."/>
            <person name="Battaglia E."/>
            <person name="Bayram O."/>
            <person name="Benocci T."/>
            <person name="Braus-Stromeyer S.A."/>
            <person name="Caldana C."/>
            <person name="Canovas D."/>
            <person name="Cerqueira G.C."/>
            <person name="Chen F."/>
            <person name="Chen W."/>
            <person name="Choi C."/>
            <person name="Clum A."/>
            <person name="Dos Santos R.A."/>
            <person name="Damasio A.R."/>
            <person name="Diallinas G."/>
            <person name="Emri T."/>
            <person name="Fekete E."/>
            <person name="Flipphi M."/>
            <person name="Freyberg S."/>
            <person name="Gallo A."/>
            <person name="Gournas C."/>
            <person name="Habgood R."/>
            <person name="Hainaut M."/>
            <person name="Harispe M.L."/>
            <person name="Henrissat B."/>
            <person name="Hilden K.S."/>
            <person name="Hope R."/>
            <person name="Hossain A."/>
            <person name="Karabika E."/>
            <person name="Karaffa L."/>
            <person name="Karanyi Z."/>
            <person name="Krasevec N."/>
            <person name="Kuo A."/>
            <person name="Kusch H."/>
            <person name="LaButti K."/>
            <person name="Lagendijk E.L."/>
            <person name="Lapidus A."/>
            <person name="Levasseur A."/>
            <person name="Lindquist E."/>
            <person name="Lipzen A."/>
            <person name="Logrieco A.F."/>
            <person name="MacCabe A."/>
            <person name="Maekelae M.R."/>
            <person name="Malavazi I."/>
            <person name="Melin P."/>
            <person name="Meyer V."/>
            <person name="Mielnichuk N."/>
            <person name="Miskei M."/>
            <person name="Molnar A.P."/>
            <person name="Mule G."/>
            <person name="Ngan C.Y."/>
            <person name="Orejas M."/>
            <person name="Orosz E."/>
            <person name="Ouedraogo J.P."/>
            <person name="Overkamp K.M."/>
            <person name="Park H.-S."/>
            <person name="Perrone G."/>
            <person name="Piumi F."/>
            <person name="Punt P.J."/>
            <person name="Ram A.F."/>
            <person name="Ramon A."/>
            <person name="Rauscher S."/>
            <person name="Record E."/>
            <person name="Riano-Pachon D.M."/>
            <person name="Robert V."/>
            <person name="Roehrig J."/>
            <person name="Ruller R."/>
            <person name="Salamov A."/>
            <person name="Salih N.S."/>
            <person name="Samson R.A."/>
            <person name="Sandor E."/>
            <person name="Sanguinetti M."/>
            <person name="Schuetze T."/>
            <person name="Sepcic K."/>
            <person name="Shelest E."/>
            <person name="Sherlock G."/>
            <person name="Sophianopoulou V."/>
            <person name="Squina F.M."/>
            <person name="Sun H."/>
            <person name="Susca A."/>
            <person name="Todd R.B."/>
            <person name="Tsang A."/>
            <person name="Unkles S.E."/>
            <person name="van de Wiele N."/>
            <person name="van Rossen-Uffink D."/>
            <person name="Oliveira J.V."/>
            <person name="Vesth T.C."/>
            <person name="Visser J."/>
            <person name="Yu J.-H."/>
            <person name="Zhou M."/>
            <person name="Andersen M.R."/>
            <person name="Archer D.B."/>
            <person name="Baker S.E."/>
            <person name="Benoit I."/>
            <person name="Brakhage A.A."/>
            <person name="Braus G.H."/>
            <person name="Fischer R."/>
            <person name="Frisvad J.C."/>
            <person name="Goldman G.H."/>
            <person name="Houbraken J."/>
            <person name="Oakley B."/>
            <person name="Pocsi I."/>
            <person name="Scazzocchio C."/>
            <person name="Seiboth B."/>
            <person name="vanKuyk P.A."/>
            <person name="Wortman J."/>
            <person name="Dyer P.S."/>
            <person name="Grigoriev I.V."/>
        </authorList>
    </citation>
    <scope>NUCLEOTIDE SEQUENCE [LARGE SCALE GENOMIC DNA]</scope>
    <source>
        <strain evidence="3">CBS 593.65</strain>
    </source>
</reference>
<dbReference type="Proteomes" id="UP000184356">
    <property type="component" value="Unassembled WGS sequence"/>
</dbReference>
<dbReference type="InterPro" id="IPR056021">
    <property type="entry name" value="DUF7600"/>
</dbReference>
<dbReference type="GeneID" id="63764382"/>
<dbReference type="EMBL" id="KV878599">
    <property type="protein sequence ID" value="OJJ52882.1"/>
    <property type="molecule type" value="Genomic_DNA"/>
</dbReference>
<gene>
    <name evidence="2" type="ORF">ASPSYDRAFT_51561</name>
</gene>
<dbReference type="RefSeq" id="XP_040696688.1">
    <property type="nucleotide sequence ID" value="XM_040848309.1"/>
</dbReference>
<organism evidence="2 3">
    <name type="scientific">Aspergillus sydowii CBS 593.65</name>
    <dbReference type="NCBI Taxonomy" id="1036612"/>
    <lineage>
        <taxon>Eukaryota</taxon>
        <taxon>Fungi</taxon>
        <taxon>Dikarya</taxon>
        <taxon>Ascomycota</taxon>
        <taxon>Pezizomycotina</taxon>
        <taxon>Eurotiomycetes</taxon>
        <taxon>Eurotiomycetidae</taxon>
        <taxon>Eurotiales</taxon>
        <taxon>Aspergillaceae</taxon>
        <taxon>Aspergillus</taxon>
        <taxon>Aspergillus subgen. Nidulantes</taxon>
    </lineage>
</organism>